<dbReference type="SUPFAM" id="SSF160191">
    <property type="entry name" value="YcgL-like"/>
    <property type="match status" value="1"/>
</dbReference>
<dbReference type="EMBL" id="AAPI01000002">
    <property type="protein sequence ID" value="EAS47573.1"/>
    <property type="molecule type" value="Genomic_DNA"/>
</dbReference>
<dbReference type="HOGENOM" id="CLU_155118_0_1_6"/>
<sequence length="90" mass="10195">MKIAGKVLCDIYKTVKKEEMYLYVAREDGTKRVPEALLNQFGTPVLVTTMLLAETKKLARADVVKVMDDIGRQGFYLQMPPPPIPLKEQL</sequence>
<dbReference type="AlphaFoldDB" id="Q1YTB4"/>
<dbReference type="PANTHER" id="PTHR38109:SF1">
    <property type="entry name" value="PROTEIN YCGL"/>
    <property type="match status" value="1"/>
</dbReference>
<keyword evidence="4" id="KW-1185">Reference proteome</keyword>
<comment type="caution">
    <text evidence="3">The sequence shown here is derived from an EMBL/GenBank/DDBJ whole genome shotgun (WGS) entry which is preliminary data.</text>
</comment>
<dbReference type="STRING" id="314287.GB2207_02177"/>
<evidence type="ECO:0000313" key="4">
    <source>
        <dbReference type="Proteomes" id="UP000005555"/>
    </source>
</evidence>
<dbReference type="InterPro" id="IPR038068">
    <property type="entry name" value="YcgL-like_sf"/>
</dbReference>
<dbReference type="eggNOG" id="COG3100">
    <property type="taxonomic scope" value="Bacteria"/>
</dbReference>
<dbReference type="PANTHER" id="PTHR38109">
    <property type="entry name" value="PROTEIN YCGL"/>
    <property type="match status" value="1"/>
</dbReference>
<evidence type="ECO:0000256" key="1">
    <source>
        <dbReference type="HAMAP-Rule" id="MF_01866"/>
    </source>
</evidence>
<dbReference type="OrthoDB" id="7062382at2"/>
<dbReference type="InterPro" id="IPR027354">
    <property type="entry name" value="YcgL_dom"/>
</dbReference>
<dbReference type="Pfam" id="PF05166">
    <property type="entry name" value="YcgL"/>
    <property type="match status" value="1"/>
</dbReference>
<reference evidence="3 4" key="1">
    <citation type="submission" date="2006-03" db="EMBL/GenBank/DDBJ databases">
        <authorList>
            <person name="Giovannoni S.J."/>
            <person name="Cho J.-C."/>
            <person name="Ferriera S."/>
            <person name="Johnson J."/>
            <person name="Kravitz S."/>
            <person name="Halpern A."/>
            <person name="Remington K."/>
            <person name="Beeson K."/>
            <person name="Tran B."/>
            <person name="Rogers Y.-H."/>
            <person name="Friedman R."/>
            <person name="Venter J.C."/>
        </authorList>
    </citation>
    <scope>NUCLEOTIDE SEQUENCE [LARGE SCALE GENOMIC DNA]</scope>
    <source>
        <strain evidence="3 4">HTCC2207</strain>
    </source>
</reference>
<dbReference type="PROSITE" id="PS51648">
    <property type="entry name" value="YCGL"/>
    <property type="match status" value="1"/>
</dbReference>
<evidence type="ECO:0000313" key="3">
    <source>
        <dbReference type="EMBL" id="EAS47573.1"/>
    </source>
</evidence>
<protein>
    <recommendedName>
        <fullName evidence="1">YcgL domain-containing protein GB2207_02177</fullName>
    </recommendedName>
</protein>
<evidence type="ECO:0000259" key="2">
    <source>
        <dbReference type="PROSITE" id="PS51648"/>
    </source>
</evidence>
<dbReference type="Proteomes" id="UP000005555">
    <property type="component" value="Unassembled WGS sequence"/>
</dbReference>
<dbReference type="Gene3D" id="3.10.510.20">
    <property type="entry name" value="YcgL domain"/>
    <property type="match status" value="1"/>
</dbReference>
<organism evidence="3 4">
    <name type="scientific">gamma proteobacterium HTCC2207</name>
    <dbReference type="NCBI Taxonomy" id="314287"/>
    <lineage>
        <taxon>Bacteria</taxon>
        <taxon>Pseudomonadati</taxon>
        <taxon>Pseudomonadota</taxon>
        <taxon>Gammaproteobacteria</taxon>
        <taxon>Cellvibrionales</taxon>
        <taxon>Porticoccaceae</taxon>
        <taxon>SAR92 clade</taxon>
    </lineage>
</organism>
<proteinExistence type="inferred from homology"/>
<name>Q1YTB4_9GAMM</name>
<accession>Q1YTB4</accession>
<feature type="domain" description="YcgL" evidence="2">
    <location>
        <begin position="7"/>
        <end position="90"/>
    </location>
</feature>
<dbReference type="HAMAP" id="MF_01866">
    <property type="entry name" value="UPF0745"/>
    <property type="match status" value="1"/>
</dbReference>
<gene>
    <name evidence="3" type="ORF">GB2207_02177</name>
</gene>